<dbReference type="GO" id="GO:0016787">
    <property type="term" value="F:hydrolase activity"/>
    <property type="evidence" value="ECO:0007669"/>
    <property type="project" value="UniProtKB-KW"/>
</dbReference>
<accession>A0A2T2WR27</accession>
<dbReference type="EMBL" id="PXYX01000046">
    <property type="protein sequence ID" value="PSR24673.1"/>
    <property type="molecule type" value="Genomic_DNA"/>
</dbReference>
<dbReference type="PANTHER" id="PTHR42717">
    <property type="entry name" value="DIHYDROOROTASE-RELATED"/>
    <property type="match status" value="1"/>
</dbReference>
<organism evidence="1 2">
    <name type="scientific">Sulfobacillus thermosulfidooxidans</name>
    <dbReference type="NCBI Taxonomy" id="28034"/>
    <lineage>
        <taxon>Bacteria</taxon>
        <taxon>Bacillati</taxon>
        <taxon>Bacillota</taxon>
        <taxon>Clostridia</taxon>
        <taxon>Eubacteriales</taxon>
        <taxon>Clostridiales Family XVII. Incertae Sedis</taxon>
        <taxon>Sulfobacillus</taxon>
    </lineage>
</organism>
<evidence type="ECO:0000313" key="1">
    <source>
        <dbReference type="EMBL" id="PSR24673.1"/>
    </source>
</evidence>
<dbReference type="InterPro" id="IPR020043">
    <property type="entry name" value="Deacetylase_Atu3266-like"/>
</dbReference>
<comment type="caution">
    <text evidence="1">The sequence shown here is derived from an EMBL/GenBank/DDBJ whole genome shotgun (WGS) entry which is preliminary data.</text>
</comment>
<dbReference type="InterPro" id="IPR032466">
    <property type="entry name" value="Metal_Hydrolase"/>
</dbReference>
<evidence type="ECO:0000313" key="2">
    <source>
        <dbReference type="Proteomes" id="UP000242705"/>
    </source>
</evidence>
<sequence length="358" mass="39848">MGTWQFEGGLKFDRNGSLVMNTRWTITTQDDDQEFSLRNTDLLLPGLADFHVHIHRSTHTLGVSPHALLRSGVLVGGDAGTIGWRDPVPTRKSLPNLKLWISLLPHGLKHHPTIVAFPGLNTSDTQHIEHVIEQHRHDIAGIKIRLGQIDAADDARLLKTGILIAEQVHVPLMVHVSGSFLPPESIVESLRPGDVITHAFHGLRGHFAQSSSAIKSLEDGVKRGIWLDVGQGSRHFSWRTFHRLTAAGIAPHTISTDITQATWHQPPVYDLSYVCSKLYAGGLPLSTIYHGVVTHPTQYLERPLPPHSLVIWRYRSSYTRFPDAEGMVEVGPGYWRPIVVVAHGHIVRNLLKKGVKIR</sequence>
<dbReference type="Gene3D" id="3.20.20.140">
    <property type="entry name" value="Metal-dependent hydrolases"/>
    <property type="match status" value="1"/>
</dbReference>
<protein>
    <submittedName>
        <fullName evidence="1">Amidohydrolase</fullName>
    </submittedName>
</protein>
<gene>
    <name evidence="1" type="ORF">C7B47_14235</name>
</gene>
<dbReference type="GO" id="GO:0019213">
    <property type="term" value="F:deacetylase activity"/>
    <property type="evidence" value="ECO:0007669"/>
    <property type="project" value="InterPro"/>
</dbReference>
<name>A0A2T2WR27_SULTH</name>
<proteinExistence type="predicted"/>
<dbReference type="Proteomes" id="UP000242705">
    <property type="component" value="Unassembled WGS sequence"/>
</dbReference>
<dbReference type="PANTHER" id="PTHR42717:SF1">
    <property type="entry name" value="IMIDAZOLONEPROPIONASE AND RELATED AMIDOHYDROLASES"/>
    <property type="match status" value="1"/>
</dbReference>
<keyword evidence="1" id="KW-0378">Hydrolase</keyword>
<dbReference type="SUPFAM" id="SSF51556">
    <property type="entry name" value="Metallo-dependent hydrolases"/>
    <property type="match status" value="1"/>
</dbReference>
<reference evidence="1 2" key="1">
    <citation type="journal article" date="2014" name="BMC Genomics">
        <title>Comparison of environmental and isolate Sulfobacillus genomes reveals diverse carbon, sulfur, nitrogen, and hydrogen metabolisms.</title>
        <authorList>
            <person name="Justice N.B."/>
            <person name="Norman A."/>
            <person name="Brown C.T."/>
            <person name="Singh A."/>
            <person name="Thomas B.C."/>
            <person name="Banfield J.F."/>
        </authorList>
    </citation>
    <scope>NUCLEOTIDE SEQUENCE [LARGE SCALE GENOMIC DNA]</scope>
    <source>
        <strain evidence="1">AMDSBA5</strain>
    </source>
</reference>
<dbReference type="AlphaFoldDB" id="A0A2T2WR27"/>